<dbReference type="EMBL" id="CAJPDR010000915">
    <property type="protein sequence ID" value="CAF9943180.1"/>
    <property type="molecule type" value="Genomic_DNA"/>
</dbReference>
<name>A0A8H3J966_9LECA</name>
<evidence type="ECO:0000313" key="1">
    <source>
        <dbReference type="EMBL" id="CAF9943180.1"/>
    </source>
</evidence>
<evidence type="ECO:0000313" key="2">
    <source>
        <dbReference type="Proteomes" id="UP000664203"/>
    </source>
</evidence>
<protein>
    <submittedName>
        <fullName evidence="1">Uncharacterized protein</fullName>
    </submittedName>
</protein>
<reference evidence="1" key="1">
    <citation type="submission" date="2021-03" db="EMBL/GenBank/DDBJ databases">
        <authorList>
            <person name="Tagirdzhanova G."/>
        </authorList>
    </citation>
    <scope>NUCLEOTIDE SEQUENCE</scope>
</reference>
<proteinExistence type="predicted"/>
<comment type="caution">
    <text evidence="1">The sequence shown here is derived from an EMBL/GenBank/DDBJ whole genome shotgun (WGS) entry which is preliminary data.</text>
</comment>
<dbReference type="Proteomes" id="UP000664203">
    <property type="component" value="Unassembled WGS sequence"/>
</dbReference>
<sequence>MRGFPQQNSVSQSQTGVAVGATTGFTGFVCEQPYANPKVVSSIAASNTPPQFGSLPAAYDQHPRSANVFRSTECISPGSATGVVEERADIVGKTVLGTSGHRISFGKIQSRMPLTARALLDVPEGRSRAVSTASNSISVSKRAIQAQGECLYLPLHA</sequence>
<keyword evidence="2" id="KW-1185">Reference proteome</keyword>
<dbReference type="AlphaFoldDB" id="A0A8H3J966"/>
<gene>
    <name evidence="1" type="ORF">ALECFALPRED_010766</name>
</gene>
<accession>A0A8H3J966</accession>
<organism evidence="1 2">
    <name type="scientific">Alectoria fallacina</name>
    <dbReference type="NCBI Taxonomy" id="1903189"/>
    <lineage>
        <taxon>Eukaryota</taxon>
        <taxon>Fungi</taxon>
        <taxon>Dikarya</taxon>
        <taxon>Ascomycota</taxon>
        <taxon>Pezizomycotina</taxon>
        <taxon>Lecanoromycetes</taxon>
        <taxon>OSLEUM clade</taxon>
        <taxon>Lecanoromycetidae</taxon>
        <taxon>Lecanorales</taxon>
        <taxon>Lecanorineae</taxon>
        <taxon>Parmeliaceae</taxon>
        <taxon>Alectoria</taxon>
    </lineage>
</organism>